<comment type="caution">
    <text evidence="6">The sequence shown here is derived from an EMBL/GenBank/DDBJ whole genome shotgun (WGS) entry which is preliminary data.</text>
</comment>
<dbReference type="Gene3D" id="3.30.465.10">
    <property type="match status" value="1"/>
</dbReference>
<dbReference type="Proteomes" id="UP001271007">
    <property type="component" value="Unassembled WGS sequence"/>
</dbReference>
<dbReference type="InterPro" id="IPR016166">
    <property type="entry name" value="FAD-bd_PCMH"/>
</dbReference>
<keyword evidence="2" id="KW-0285">Flavoprotein</keyword>
<feature type="domain" description="FAD-binding PCMH-type" evidence="5">
    <location>
        <begin position="39"/>
        <end position="214"/>
    </location>
</feature>
<proteinExistence type="inferred from homology"/>
<keyword evidence="3" id="KW-0274">FAD</keyword>
<evidence type="ECO:0000259" key="5">
    <source>
        <dbReference type="PROSITE" id="PS51387"/>
    </source>
</evidence>
<dbReference type="PANTHER" id="PTHR42973:SF22">
    <property type="entry name" value="FAD-BINDING PCMH-TYPE DOMAIN-CONTAINING PROTEIN-RELATED"/>
    <property type="match status" value="1"/>
</dbReference>
<dbReference type="GO" id="GO:0071949">
    <property type="term" value="F:FAD binding"/>
    <property type="evidence" value="ECO:0007669"/>
    <property type="project" value="InterPro"/>
</dbReference>
<dbReference type="AlphaFoldDB" id="A0AAJ0DQK3"/>
<dbReference type="InterPro" id="IPR050416">
    <property type="entry name" value="FAD-linked_Oxidoreductase"/>
</dbReference>
<dbReference type="PROSITE" id="PS51387">
    <property type="entry name" value="FAD_PCMH"/>
    <property type="match status" value="1"/>
</dbReference>
<reference evidence="6" key="1">
    <citation type="submission" date="2023-04" db="EMBL/GenBank/DDBJ databases">
        <title>Black Yeasts Isolated from many extreme environments.</title>
        <authorList>
            <person name="Coleine C."/>
            <person name="Stajich J.E."/>
            <person name="Selbmann L."/>
        </authorList>
    </citation>
    <scope>NUCLEOTIDE SEQUENCE</scope>
    <source>
        <strain evidence="6">CCFEE 5312</strain>
    </source>
</reference>
<dbReference type="SUPFAM" id="SSF56176">
    <property type="entry name" value="FAD-binding/transporter-associated domain-like"/>
    <property type="match status" value="1"/>
</dbReference>
<comment type="similarity">
    <text evidence="1">Belongs to the oxygen-dependent FAD-linked oxidoreductase family.</text>
</comment>
<evidence type="ECO:0000313" key="6">
    <source>
        <dbReference type="EMBL" id="KAK3054681.1"/>
    </source>
</evidence>
<evidence type="ECO:0000256" key="2">
    <source>
        <dbReference type="ARBA" id="ARBA00022630"/>
    </source>
</evidence>
<organism evidence="6 7">
    <name type="scientific">Extremus antarcticus</name>
    <dbReference type="NCBI Taxonomy" id="702011"/>
    <lineage>
        <taxon>Eukaryota</taxon>
        <taxon>Fungi</taxon>
        <taxon>Dikarya</taxon>
        <taxon>Ascomycota</taxon>
        <taxon>Pezizomycotina</taxon>
        <taxon>Dothideomycetes</taxon>
        <taxon>Dothideomycetidae</taxon>
        <taxon>Mycosphaerellales</taxon>
        <taxon>Extremaceae</taxon>
        <taxon>Extremus</taxon>
    </lineage>
</organism>
<evidence type="ECO:0000256" key="4">
    <source>
        <dbReference type="ARBA" id="ARBA00023002"/>
    </source>
</evidence>
<evidence type="ECO:0000256" key="3">
    <source>
        <dbReference type="ARBA" id="ARBA00022827"/>
    </source>
</evidence>
<protein>
    <recommendedName>
        <fullName evidence="5">FAD-binding PCMH-type domain-containing protein</fullName>
    </recommendedName>
</protein>
<dbReference type="InterPro" id="IPR036318">
    <property type="entry name" value="FAD-bd_PCMH-like_sf"/>
</dbReference>
<dbReference type="Pfam" id="PF01565">
    <property type="entry name" value="FAD_binding_4"/>
    <property type="match status" value="1"/>
</dbReference>
<sequence length="471" mass="49819">MAVACCSALATHCPGLAISLPGSAAYNLTEASYWSLQESNLQPSCIITPSVPHEAASAVQVLVSNPACEHVEFAIKGRTHAPAGGFANNNGGVTIDMTGMSTVTVNDDHSLASVGAGASWLDVYAYLDPLGKSVAGGRNGAVGVGGLTLGGGISYFSPQVGFTCDTLVNMELVLASGELVNANSTSHPNLFRALKGGTNNFGLVTRFDFTTVPISKILAGGLVNDISHRSAVFSAFAGIAGAKHYDVHASIVVGLLFNSTSNTWVLSSTPIYTLPELRPKVYEPLFAVPNISDTLEIAALHVFANESATPPLNWQFWTGTYGVSANLLDKMFDAINTTLYSFDIPEGILWDIAFEPLPTVFTAPGALKNSLGTSPSDGNSVVMLLSALWPDSASNGKVHKRAAEVVSAVNEVAKEMGLEKEFVYANYADWSQQPFESYGEESVRFLKKTARKYDEHGVIQRKVPGGFKLSG</sequence>
<evidence type="ECO:0000313" key="7">
    <source>
        <dbReference type="Proteomes" id="UP001271007"/>
    </source>
</evidence>
<keyword evidence="7" id="KW-1185">Reference proteome</keyword>
<dbReference type="InterPro" id="IPR016169">
    <property type="entry name" value="FAD-bd_PCMH_sub2"/>
</dbReference>
<accession>A0AAJ0DQK3</accession>
<evidence type="ECO:0000256" key="1">
    <source>
        <dbReference type="ARBA" id="ARBA00005466"/>
    </source>
</evidence>
<dbReference type="GO" id="GO:0016491">
    <property type="term" value="F:oxidoreductase activity"/>
    <property type="evidence" value="ECO:0007669"/>
    <property type="project" value="UniProtKB-KW"/>
</dbReference>
<name>A0AAJ0DQK3_9PEZI</name>
<dbReference type="InterPro" id="IPR006094">
    <property type="entry name" value="Oxid_FAD_bind_N"/>
</dbReference>
<keyword evidence="4" id="KW-0560">Oxidoreductase</keyword>
<dbReference type="EMBL" id="JAWDJX010000011">
    <property type="protein sequence ID" value="KAK3054681.1"/>
    <property type="molecule type" value="Genomic_DNA"/>
</dbReference>
<dbReference type="PANTHER" id="PTHR42973">
    <property type="entry name" value="BINDING OXIDOREDUCTASE, PUTATIVE (AFU_ORTHOLOGUE AFUA_1G17690)-RELATED"/>
    <property type="match status" value="1"/>
</dbReference>
<gene>
    <name evidence="6" type="ORF">LTR09_004410</name>
</gene>